<reference evidence="1 2" key="1">
    <citation type="submission" date="2012-01" db="EMBL/GenBank/DDBJ databases">
        <title>The Genome Sequence of Helcococcus kunzii ATCC 51366.</title>
        <authorList>
            <consortium name="The Broad Institute Genome Sequencing Platform"/>
            <person name="Earl A."/>
            <person name="Ward D."/>
            <person name="Feldgarden M."/>
            <person name="Gevers D."/>
            <person name="Huys G."/>
            <person name="Young S.K."/>
            <person name="Zeng Q."/>
            <person name="Gargeya S."/>
            <person name="Fitzgerald M."/>
            <person name="Haas B."/>
            <person name="Abouelleil A."/>
            <person name="Alvarado L."/>
            <person name="Arachchi H.M."/>
            <person name="Berlin A."/>
            <person name="Chapman S.B."/>
            <person name="Gearin G."/>
            <person name="Goldberg J."/>
            <person name="Griggs A."/>
            <person name="Gujja S."/>
            <person name="Hansen M."/>
            <person name="Heiman D."/>
            <person name="Howarth C."/>
            <person name="Larimer J."/>
            <person name="Lui A."/>
            <person name="MacDonald P.J.P."/>
            <person name="McCowen C."/>
            <person name="Montmayeur A."/>
            <person name="Murphy C."/>
            <person name="Neiman D."/>
            <person name="Pearson M."/>
            <person name="Priest M."/>
            <person name="Roberts A."/>
            <person name="Saif S."/>
            <person name="Shea T."/>
            <person name="Sisk P."/>
            <person name="Stolte C."/>
            <person name="Sykes S."/>
            <person name="Wortman J."/>
            <person name="Nusbaum C."/>
            <person name="Birren B."/>
        </authorList>
    </citation>
    <scope>NUCLEOTIDE SEQUENCE [LARGE SCALE GENOMIC DNA]</scope>
    <source>
        <strain evidence="1 2">ATCC 51366</strain>
    </source>
</reference>
<dbReference type="EMBL" id="AGEI01000012">
    <property type="protein sequence ID" value="EHR35479.1"/>
    <property type="molecule type" value="Genomic_DNA"/>
</dbReference>
<protein>
    <recommendedName>
        <fullName evidence="3">DUF4352 domain-containing protein</fullName>
    </recommendedName>
</protein>
<dbReference type="GeneID" id="96998452"/>
<accession>H3NM70</accession>
<dbReference type="HOGENOM" id="CLU_1935135_0_0_9"/>
<organism evidence="1 2">
    <name type="scientific">Helcococcus kunzii ATCC 51366</name>
    <dbReference type="NCBI Taxonomy" id="883114"/>
    <lineage>
        <taxon>Bacteria</taxon>
        <taxon>Bacillati</taxon>
        <taxon>Bacillota</taxon>
        <taxon>Tissierellia</taxon>
        <taxon>Tissierellales</taxon>
        <taxon>Peptoniphilaceae</taxon>
        <taxon>Helcococcus</taxon>
    </lineage>
</organism>
<comment type="caution">
    <text evidence="1">The sequence shown here is derived from an EMBL/GenBank/DDBJ whole genome shotgun (WGS) entry which is preliminary data.</text>
</comment>
<dbReference type="Proteomes" id="UP000004191">
    <property type="component" value="Unassembled WGS sequence"/>
</dbReference>
<dbReference type="AlphaFoldDB" id="H3NM70"/>
<evidence type="ECO:0000313" key="2">
    <source>
        <dbReference type="Proteomes" id="UP000004191"/>
    </source>
</evidence>
<gene>
    <name evidence="1" type="ORF">HMPREF9709_00431</name>
</gene>
<name>H3NM70_9FIRM</name>
<keyword evidence="2" id="KW-1185">Reference proteome</keyword>
<dbReference type="RefSeq" id="WP_005397520.1">
    <property type="nucleotide sequence ID" value="NZ_JH601088.1"/>
</dbReference>
<sequence>MSGEYLGNRIDFNLKLKNLTRGEKGKKKTLESNQFNEFDKNEEALIFDVDYKLVKYEPEDDRPYLVSDSDFKYFKSDFSEYRSNNYLSIDNNLHAKVYEGGETTGKVGLVIPKDDNGYLVYKDSLWFKIK</sequence>
<proteinExistence type="predicted"/>
<evidence type="ECO:0008006" key="3">
    <source>
        <dbReference type="Google" id="ProtNLM"/>
    </source>
</evidence>
<evidence type="ECO:0000313" key="1">
    <source>
        <dbReference type="EMBL" id="EHR35479.1"/>
    </source>
</evidence>